<evidence type="ECO:0000256" key="1">
    <source>
        <dbReference type="ARBA" id="ARBA00000654"/>
    </source>
</evidence>
<name>A0A510X852_9GAMM</name>
<accession>A0A510X852</accession>
<comment type="pathway">
    <text evidence="2">Carbohydrate acid metabolism; 2-dehydro-3-deoxy-D-gluconate degradation; D-glyceraldehyde 3-phosphate and pyruvate from 2-dehydro-3-deoxy-D-gluconate: step 2/2.</text>
</comment>
<evidence type="ECO:0000313" key="10">
    <source>
        <dbReference type="Proteomes" id="UP000321275"/>
    </source>
</evidence>
<evidence type="ECO:0000256" key="3">
    <source>
        <dbReference type="ARBA" id="ARBA00006906"/>
    </source>
</evidence>
<keyword evidence="10" id="KW-1185">Reference proteome</keyword>
<evidence type="ECO:0000256" key="2">
    <source>
        <dbReference type="ARBA" id="ARBA00004736"/>
    </source>
</evidence>
<dbReference type="Pfam" id="PF01081">
    <property type="entry name" value="Aldolase"/>
    <property type="match status" value="1"/>
</dbReference>
<dbReference type="InterPro" id="IPR031338">
    <property type="entry name" value="KDPG/KHG_AS_2"/>
</dbReference>
<gene>
    <name evidence="9" type="primary">eda</name>
    <name evidence="9" type="ORF">HPA02_14540</name>
</gene>
<dbReference type="InterPro" id="IPR031337">
    <property type="entry name" value="KDPG/KHG_AS_1"/>
</dbReference>
<keyword evidence="7" id="KW-0704">Schiff base</keyword>
<dbReference type="NCBIfam" id="TIGR01182">
    <property type="entry name" value="eda"/>
    <property type="match status" value="1"/>
</dbReference>
<keyword evidence="8" id="KW-0119">Carbohydrate metabolism</keyword>
<evidence type="ECO:0000256" key="5">
    <source>
        <dbReference type="ARBA" id="ARBA00013063"/>
    </source>
</evidence>
<dbReference type="PROSITE" id="PS00159">
    <property type="entry name" value="ALDOLASE_KDPG_KHG_1"/>
    <property type="match status" value="1"/>
</dbReference>
<dbReference type="CDD" id="cd00452">
    <property type="entry name" value="KDPG_aldolase"/>
    <property type="match status" value="1"/>
</dbReference>
<evidence type="ECO:0000313" key="9">
    <source>
        <dbReference type="EMBL" id="GEK47171.1"/>
    </source>
</evidence>
<keyword evidence="6" id="KW-0456">Lyase</keyword>
<reference evidence="9 10" key="1">
    <citation type="submission" date="2019-07" db="EMBL/GenBank/DDBJ databases">
        <title>Whole genome shotgun sequence of Halomonas pacifica NBRC 102220.</title>
        <authorList>
            <person name="Hosoyama A."/>
            <person name="Uohara A."/>
            <person name="Ohji S."/>
            <person name="Ichikawa N."/>
        </authorList>
    </citation>
    <scope>NUCLEOTIDE SEQUENCE [LARGE SCALE GENOMIC DNA]</scope>
    <source>
        <strain evidence="9 10">NBRC 102220</strain>
    </source>
</reference>
<dbReference type="SUPFAM" id="SSF51569">
    <property type="entry name" value="Aldolase"/>
    <property type="match status" value="1"/>
</dbReference>
<dbReference type="PROSITE" id="PS00160">
    <property type="entry name" value="ALDOLASE_KDPG_KHG_2"/>
    <property type="match status" value="1"/>
</dbReference>
<evidence type="ECO:0000256" key="4">
    <source>
        <dbReference type="ARBA" id="ARBA00011233"/>
    </source>
</evidence>
<comment type="catalytic activity">
    <reaction evidence="1">
        <text>2-dehydro-3-deoxy-6-phospho-D-gluconate = D-glyceraldehyde 3-phosphate + pyruvate</text>
        <dbReference type="Rhea" id="RHEA:17089"/>
        <dbReference type="ChEBI" id="CHEBI:15361"/>
        <dbReference type="ChEBI" id="CHEBI:57569"/>
        <dbReference type="ChEBI" id="CHEBI:59776"/>
        <dbReference type="EC" id="4.1.2.14"/>
    </reaction>
</comment>
<dbReference type="PANTHER" id="PTHR30246">
    <property type="entry name" value="2-KETO-3-DEOXY-6-PHOSPHOGLUCONATE ALDOLASE"/>
    <property type="match status" value="1"/>
</dbReference>
<dbReference type="EC" id="4.1.2.14" evidence="5"/>
<dbReference type="NCBIfam" id="NF004325">
    <property type="entry name" value="PRK05718.1"/>
    <property type="match status" value="1"/>
</dbReference>
<comment type="similarity">
    <text evidence="3">Belongs to the KHG/KDPG aldolase family.</text>
</comment>
<dbReference type="GO" id="GO:0008675">
    <property type="term" value="F:2-dehydro-3-deoxy-phosphogluconate aldolase activity"/>
    <property type="evidence" value="ECO:0007669"/>
    <property type="project" value="UniProtKB-EC"/>
</dbReference>
<comment type="caution">
    <text evidence="9">The sequence shown here is derived from an EMBL/GenBank/DDBJ whole genome shotgun (WGS) entry which is preliminary data.</text>
</comment>
<protein>
    <recommendedName>
        <fullName evidence="5">2-dehydro-3-deoxy-phosphogluconate aldolase</fullName>
        <ecNumber evidence="5">4.1.2.14</ecNumber>
    </recommendedName>
</protein>
<dbReference type="InterPro" id="IPR013785">
    <property type="entry name" value="Aldolase_TIM"/>
</dbReference>
<evidence type="ECO:0000256" key="6">
    <source>
        <dbReference type="ARBA" id="ARBA00023239"/>
    </source>
</evidence>
<dbReference type="AlphaFoldDB" id="A0A510X852"/>
<evidence type="ECO:0000256" key="8">
    <source>
        <dbReference type="ARBA" id="ARBA00023277"/>
    </source>
</evidence>
<evidence type="ECO:0000256" key="7">
    <source>
        <dbReference type="ARBA" id="ARBA00023270"/>
    </source>
</evidence>
<dbReference type="InterPro" id="IPR000887">
    <property type="entry name" value="Aldlse_KDPG_KHG"/>
</dbReference>
<dbReference type="PANTHER" id="PTHR30246:SF1">
    <property type="entry name" value="2-DEHYDRO-3-DEOXY-6-PHOSPHOGALACTONATE ALDOLASE-RELATED"/>
    <property type="match status" value="1"/>
</dbReference>
<dbReference type="EMBL" id="BJUK01000012">
    <property type="protein sequence ID" value="GEK47171.1"/>
    <property type="molecule type" value="Genomic_DNA"/>
</dbReference>
<dbReference type="Gene3D" id="3.20.20.70">
    <property type="entry name" value="Aldolase class I"/>
    <property type="match status" value="1"/>
</dbReference>
<dbReference type="Proteomes" id="UP000321275">
    <property type="component" value="Unassembled WGS sequence"/>
</dbReference>
<comment type="subunit">
    <text evidence="4">Homotrimer.</text>
</comment>
<sequence>MCRARPDVECFNMTIDKQLPSTRTTEIDSICLKAEVIPVITIERLEDAVPLARALVEGGLTVLEVTLRTDCALDAVARMKAALPKASIGVGTVLTPAQYRQAEKVGADFVVTPGATEALYRYGVESPVPMLPGVATVSELMTGWQYGYRRFKFFPAESSGGVKAIKAFGAPIPEARFCPTGGITLDNAADYLALPNVMCVGGSWLTPKALIEAEDWDGIRDLARQAAERFHH</sequence>
<proteinExistence type="inferred from homology"/>
<organism evidence="9 10">
    <name type="scientific">Bisbaumannia pacifica</name>
    <dbReference type="NCBI Taxonomy" id="77098"/>
    <lineage>
        <taxon>Bacteria</taxon>
        <taxon>Pseudomonadati</taxon>
        <taxon>Pseudomonadota</taxon>
        <taxon>Gammaproteobacteria</taxon>
        <taxon>Oceanospirillales</taxon>
        <taxon>Halomonadaceae</taxon>
        <taxon>Bisbaumannia</taxon>
    </lineage>
</organism>